<keyword evidence="2" id="KW-1185">Reference proteome</keyword>
<protein>
    <submittedName>
        <fullName evidence="1">Uncharacterized protein</fullName>
    </submittedName>
</protein>
<comment type="caution">
    <text evidence="1">The sequence shown here is derived from an EMBL/GenBank/DDBJ whole genome shotgun (WGS) entry which is preliminary data.</text>
</comment>
<sequence length="121" mass="14089">MAHTRSVFRQLLREIDQQYTKVANTDLYANELKAIYRQNKSATDPAKIAAMNQTADDLLTFLVSSRKHKDLRERYSTLVMEQKKRVEMSAHRVGLQLPKQYDASEHVEGQVQDRVNKAFHK</sequence>
<dbReference type="Pfam" id="PF13233">
    <property type="entry name" value="Complex1_LYR_2"/>
    <property type="match status" value="1"/>
</dbReference>
<proteinExistence type="predicted"/>
<organism evidence="1 2">
    <name type="scientific">Hesseltinella vesiculosa</name>
    <dbReference type="NCBI Taxonomy" id="101127"/>
    <lineage>
        <taxon>Eukaryota</taxon>
        <taxon>Fungi</taxon>
        <taxon>Fungi incertae sedis</taxon>
        <taxon>Mucoromycota</taxon>
        <taxon>Mucoromycotina</taxon>
        <taxon>Mucoromycetes</taxon>
        <taxon>Mucorales</taxon>
        <taxon>Cunninghamellaceae</taxon>
        <taxon>Hesseltinella</taxon>
    </lineage>
</organism>
<evidence type="ECO:0000313" key="2">
    <source>
        <dbReference type="Proteomes" id="UP000242146"/>
    </source>
</evidence>
<dbReference type="PANTHER" id="PTHR35763">
    <property type="entry name" value="COMPLEX 1 LYR-LIKE PROTEIN"/>
    <property type="match status" value="1"/>
</dbReference>
<dbReference type="EMBL" id="MCGT01000011">
    <property type="protein sequence ID" value="ORX55647.1"/>
    <property type="molecule type" value="Genomic_DNA"/>
</dbReference>
<reference evidence="1 2" key="1">
    <citation type="submission" date="2016-07" db="EMBL/GenBank/DDBJ databases">
        <title>Pervasive Adenine N6-methylation of Active Genes in Fungi.</title>
        <authorList>
            <consortium name="DOE Joint Genome Institute"/>
            <person name="Mondo S.J."/>
            <person name="Dannebaum R.O."/>
            <person name="Kuo R.C."/>
            <person name="Labutti K."/>
            <person name="Haridas S."/>
            <person name="Kuo A."/>
            <person name="Salamov A."/>
            <person name="Ahrendt S.R."/>
            <person name="Lipzen A."/>
            <person name="Sullivan W."/>
            <person name="Andreopoulos W.B."/>
            <person name="Clum A."/>
            <person name="Lindquist E."/>
            <person name="Daum C."/>
            <person name="Ramamoorthy G.K."/>
            <person name="Gryganskyi A."/>
            <person name="Culley D."/>
            <person name="Magnuson J.K."/>
            <person name="James T.Y."/>
            <person name="O'Malley M.A."/>
            <person name="Stajich J.E."/>
            <person name="Spatafora J.W."/>
            <person name="Visel A."/>
            <person name="Grigoriev I.V."/>
        </authorList>
    </citation>
    <scope>NUCLEOTIDE SEQUENCE [LARGE SCALE GENOMIC DNA]</scope>
    <source>
        <strain evidence="1 2">NRRL 3301</strain>
    </source>
</reference>
<dbReference type="PANTHER" id="PTHR35763:SF1">
    <property type="entry name" value="OS11G0133900 PROTEIN"/>
    <property type="match status" value="1"/>
</dbReference>
<accession>A0A1X2GK00</accession>
<evidence type="ECO:0000313" key="1">
    <source>
        <dbReference type="EMBL" id="ORX55647.1"/>
    </source>
</evidence>
<gene>
    <name evidence="1" type="ORF">DM01DRAFT_1406838</name>
</gene>
<name>A0A1X2GK00_9FUNG</name>
<dbReference type="Proteomes" id="UP000242146">
    <property type="component" value="Unassembled WGS sequence"/>
</dbReference>
<dbReference type="STRING" id="101127.A0A1X2GK00"/>
<dbReference type="AlphaFoldDB" id="A0A1X2GK00"/>
<dbReference type="OrthoDB" id="15893at2759"/>